<evidence type="ECO:0000313" key="2">
    <source>
        <dbReference type="EMBL" id="KAF2654417.1"/>
    </source>
</evidence>
<feature type="compositionally biased region" description="Basic residues" evidence="1">
    <location>
        <begin position="107"/>
        <end position="121"/>
    </location>
</feature>
<feature type="region of interest" description="Disordered" evidence="1">
    <location>
        <begin position="345"/>
        <end position="399"/>
    </location>
</feature>
<protein>
    <submittedName>
        <fullName evidence="2">Uncharacterized protein</fullName>
    </submittedName>
</protein>
<reference evidence="2" key="1">
    <citation type="journal article" date="2020" name="Stud. Mycol.">
        <title>101 Dothideomycetes genomes: a test case for predicting lifestyles and emergence of pathogens.</title>
        <authorList>
            <person name="Haridas S."/>
            <person name="Albert R."/>
            <person name="Binder M."/>
            <person name="Bloem J."/>
            <person name="Labutti K."/>
            <person name="Salamov A."/>
            <person name="Andreopoulos B."/>
            <person name="Baker S."/>
            <person name="Barry K."/>
            <person name="Bills G."/>
            <person name="Bluhm B."/>
            <person name="Cannon C."/>
            <person name="Castanera R."/>
            <person name="Culley D."/>
            <person name="Daum C."/>
            <person name="Ezra D."/>
            <person name="Gonzalez J."/>
            <person name="Henrissat B."/>
            <person name="Kuo A."/>
            <person name="Liang C."/>
            <person name="Lipzen A."/>
            <person name="Lutzoni F."/>
            <person name="Magnuson J."/>
            <person name="Mondo S."/>
            <person name="Nolan M."/>
            <person name="Ohm R."/>
            <person name="Pangilinan J."/>
            <person name="Park H.-J."/>
            <person name="Ramirez L."/>
            <person name="Alfaro M."/>
            <person name="Sun H."/>
            <person name="Tritt A."/>
            <person name="Yoshinaga Y."/>
            <person name="Zwiers L.-H."/>
            <person name="Turgeon B."/>
            <person name="Goodwin S."/>
            <person name="Spatafora J."/>
            <person name="Crous P."/>
            <person name="Grigoriev I."/>
        </authorList>
    </citation>
    <scope>NUCLEOTIDE SEQUENCE</scope>
    <source>
        <strain evidence="2">CBS 122681</strain>
    </source>
</reference>
<feature type="compositionally biased region" description="Polar residues" evidence="1">
    <location>
        <begin position="348"/>
        <end position="357"/>
    </location>
</feature>
<feature type="region of interest" description="Disordered" evidence="1">
    <location>
        <begin position="219"/>
        <end position="279"/>
    </location>
</feature>
<dbReference type="AlphaFoldDB" id="A0A6A6T547"/>
<feature type="compositionally biased region" description="Low complexity" evidence="1">
    <location>
        <begin position="387"/>
        <end position="397"/>
    </location>
</feature>
<sequence length="506" mass="54941">MASAPLPQAETPKSAGWGLGSIMSWLSPAVIPPSPRPAPAVTASDDQDNNSNNNNNNNNNSTIAPATATATSTRQANGPVLSPTQLDEITAGLTPTPVTPTPANRAQRQKKTQKKGTKTRMGRAERTIKSVVKHAVRDVDPSVRDEAAAWAKRTAEKLSQNKDALEAAKQPMKLKDITVIPARRPWEASASFGLLPEFDYDSSDDEEAEAPLWYTLDYVDQNGPPKKKRKTSANPAADEEHFMKAHPAKVSSNGKSAKGKSAYTSPTQPTIIDSHGTSTSLNDIHPRPATQPSPMFDNPVIHHEGGNVFSENKGVPDFFNPPPGYVYEWNKTPADREREIREQELQRNGHTANSGSFSVPEGSTSSEEDEGTTQLPWTQQPPPAPIPAHASLPTPVRDPVRDPVEIQRAMALKHTPAKQSGLRQVMLPSPSVLSDAGGSIADSIASPFPGMPDVEQPLDLPDYIIEAARQLIDTEEWKEKTKHWWGTDEIFYGGHVGDEDESDAEL</sequence>
<organism evidence="2 3">
    <name type="scientific">Lophiostoma macrostomum CBS 122681</name>
    <dbReference type="NCBI Taxonomy" id="1314788"/>
    <lineage>
        <taxon>Eukaryota</taxon>
        <taxon>Fungi</taxon>
        <taxon>Dikarya</taxon>
        <taxon>Ascomycota</taxon>
        <taxon>Pezizomycotina</taxon>
        <taxon>Dothideomycetes</taxon>
        <taxon>Pleosporomycetidae</taxon>
        <taxon>Pleosporales</taxon>
        <taxon>Lophiostomataceae</taxon>
        <taxon>Lophiostoma</taxon>
    </lineage>
</organism>
<name>A0A6A6T547_9PLEO</name>
<feature type="region of interest" description="Disordered" evidence="1">
    <location>
        <begin position="26"/>
        <end position="124"/>
    </location>
</feature>
<dbReference type="OrthoDB" id="3786084at2759"/>
<evidence type="ECO:0000256" key="1">
    <source>
        <dbReference type="SAM" id="MobiDB-lite"/>
    </source>
</evidence>
<gene>
    <name evidence="2" type="ORF">K491DRAFT_693838</name>
</gene>
<evidence type="ECO:0000313" key="3">
    <source>
        <dbReference type="Proteomes" id="UP000799324"/>
    </source>
</evidence>
<dbReference type="Proteomes" id="UP000799324">
    <property type="component" value="Unassembled WGS sequence"/>
</dbReference>
<feature type="compositionally biased region" description="Low complexity" evidence="1">
    <location>
        <begin position="39"/>
        <end position="76"/>
    </location>
</feature>
<feature type="region of interest" description="Disordered" evidence="1">
    <location>
        <begin position="1"/>
        <end position="20"/>
    </location>
</feature>
<feature type="compositionally biased region" description="Low complexity" evidence="1">
    <location>
        <begin position="248"/>
        <end position="262"/>
    </location>
</feature>
<feature type="compositionally biased region" description="Polar residues" evidence="1">
    <location>
        <begin position="263"/>
        <end position="279"/>
    </location>
</feature>
<accession>A0A6A6T547</accession>
<keyword evidence="3" id="KW-1185">Reference proteome</keyword>
<proteinExistence type="predicted"/>
<dbReference type="EMBL" id="MU004364">
    <property type="protein sequence ID" value="KAF2654417.1"/>
    <property type="molecule type" value="Genomic_DNA"/>
</dbReference>